<dbReference type="AlphaFoldDB" id="A0A165BX22"/>
<dbReference type="Proteomes" id="UP000076871">
    <property type="component" value="Unassembled WGS sequence"/>
</dbReference>
<proteinExistence type="predicted"/>
<evidence type="ECO:0000313" key="1">
    <source>
        <dbReference type="EMBL" id="KZT01806.1"/>
    </source>
</evidence>
<sequence length="121" mass="14097">CDNNDFISMLPKNTKCSRNEAKVFEQTCLDSHLTERPHKEYIMPYSDALFREASIEWIIATDQPIQALEHASFKKMIDVAAHATNGVEISNCKQLCHQVIDMFKRQMMKLWERLTVCFCLI</sequence>
<dbReference type="GeneID" id="63822075"/>
<organism evidence="1 2">
    <name type="scientific">Laetiporus sulphureus 93-53</name>
    <dbReference type="NCBI Taxonomy" id="1314785"/>
    <lineage>
        <taxon>Eukaryota</taxon>
        <taxon>Fungi</taxon>
        <taxon>Dikarya</taxon>
        <taxon>Basidiomycota</taxon>
        <taxon>Agaricomycotina</taxon>
        <taxon>Agaricomycetes</taxon>
        <taxon>Polyporales</taxon>
        <taxon>Laetiporus</taxon>
    </lineage>
</organism>
<name>A0A165BX22_9APHY</name>
<gene>
    <name evidence="1" type="ORF">LAESUDRAFT_663215</name>
</gene>
<evidence type="ECO:0000313" key="2">
    <source>
        <dbReference type="Proteomes" id="UP000076871"/>
    </source>
</evidence>
<accession>A0A165BX22</accession>
<keyword evidence="2" id="KW-1185">Reference proteome</keyword>
<feature type="non-terminal residue" evidence="1">
    <location>
        <position position="1"/>
    </location>
</feature>
<dbReference type="RefSeq" id="XP_040759546.1">
    <property type="nucleotide sequence ID" value="XM_040905045.1"/>
</dbReference>
<protein>
    <submittedName>
        <fullName evidence="1">Uncharacterized protein</fullName>
    </submittedName>
</protein>
<reference evidence="1 2" key="1">
    <citation type="journal article" date="2016" name="Mol. Biol. Evol.">
        <title>Comparative Genomics of Early-Diverging Mushroom-Forming Fungi Provides Insights into the Origins of Lignocellulose Decay Capabilities.</title>
        <authorList>
            <person name="Nagy L.G."/>
            <person name="Riley R."/>
            <person name="Tritt A."/>
            <person name="Adam C."/>
            <person name="Daum C."/>
            <person name="Floudas D."/>
            <person name="Sun H."/>
            <person name="Yadav J.S."/>
            <person name="Pangilinan J."/>
            <person name="Larsson K.H."/>
            <person name="Matsuura K."/>
            <person name="Barry K."/>
            <person name="Labutti K."/>
            <person name="Kuo R."/>
            <person name="Ohm R.A."/>
            <person name="Bhattacharya S.S."/>
            <person name="Shirouzu T."/>
            <person name="Yoshinaga Y."/>
            <person name="Martin F.M."/>
            <person name="Grigoriev I.V."/>
            <person name="Hibbett D.S."/>
        </authorList>
    </citation>
    <scope>NUCLEOTIDE SEQUENCE [LARGE SCALE GENOMIC DNA]</scope>
    <source>
        <strain evidence="1 2">93-53</strain>
    </source>
</reference>
<dbReference type="InParanoid" id="A0A165BX22"/>
<dbReference type="EMBL" id="KV427659">
    <property type="protein sequence ID" value="KZT01806.1"/>
    <property type="molecule type" value="Genomic_DNA"/>
</dbReference>
<dbReference type="OrthoDB" id="2802474at2759"/>